<feature type="chain" id="PRO_5042897044" evidence="1">
    <location>
        <begin position="20"/>
        <end position="268"/>
    </location>
</feature>
<dbReference type="EMBL" id="JAVHNR010000003">
    <property type="protein sequence ID" value="KAK6347714.1"/>
    <property type="molecule type" value="Genomic_DNA"/>
</dbReference>
<evidence type="ECO:0000256" key="1">
    <source>
        <dbReference type="SAM" id="SignalP"/>
    </source>
</evidence>
<keyword evidence="3" id="KW-1185">Reference proteome</keyword>
<organism evidence="2 3">
    <name type="scientific">Orbilia javanica</name>
    <dbReference type="NCBI Taxonomy" id="47235"/>
    <lineage>
        <taxon>Eukaryota</taxon>
        <taxon>Fungi</taxon>
        <taxon>Dikarya</taxon>
        <taxon>Ascomycota</taxon>
        <taxon>Pezizomycotina</taxon>
        <taxon>Orbiliomycetes</taxon>
        <taxon>Orbiliales</taxon>
        <taxon>Orbiliaceae</taxon>
        <taxon>Orbilia</taxon>
    </lineage>
</organism>
<feature type="signal peptide" evidence="1">
    <location>
        <begin position="1"/>
        <end position="19"/>
    </location>
</feature>
<sequence>MYIMRSLLSVLVLLSAASSLPLSPTRDGIPGAARTFPGDDLLRALSRDYDPKFATRIPLTAASATTLKNLALFRISTLALNLTHPVGFLDASRGFLYPVFQHKRCQLGKDSDNVAPFLTSTTLGTYFESVFQRIPTSANGEISLSRFDLFHGHLFANPSTGTIGVVFHSKEYPAENADAFPFNLGFCQIDSNVTFSDNVMRKRNIVWTIDAKNRTSLWWIDMAVRTGSNTIDAVLGGKPFYTLYEDSLGYVLADFYYLSGLELGVSLY</sequence>
<evidence type="ECO:0000313" key="3">
    <source>
        <dbReference type="Proteomes" id="UP001313282"/>
    </source>
</evidence>
<keyword evidence="1" id="KW-0732">Signal</keyword>
<gene>
    <name evidence="2" type="ORF">TWF718_005551</name>
</gene>
<dbReference type="PANTHER" id="PTHR35759">
    <property type="entry name" value="BNAA09G03860D PROTEIN"/>
    <property type="match status" value="1"/>
</dbReference>
<protein>
    <submittedName>
        <fullName evidence="2">Uncharacterized protein</fullName>
    </submittedName>
</protein>
<dbReference type="AlphaFoldDB" id="A0AAN8MVC5"/>
<dbReference type="PANTHER" id="PTHR35759:SF1">
    <property type="entry name" value="OS07G0673000 PROTEIN"/>
    <property type="match status" value="1"/>
</dbReference>
<dbReference type="Proteomes" id="UP001313282">
    <property type="component" value="Unassembled WGS sequence"/>
</dbReference>
<reference evidence="2 3" key="1">
    <citation type="submission" date="2019-10" db="EMBL/GenBank/DDBJ databases">
        <authorList>
            <person name="Palmer J.M."/>
        </authorList>
    </citation>
    <scope>NUCLEOTIDE SEQUENCE [LARGE SCALE GENOMIC DNA]</scope>
    <source>
        <strain evidence="2 3">TWF718</strain>
    </source>
</reference>
<accession>A0AAN8MVC5</accession>
<comment type="caution">
    <text evidence="2">The sequence shown here is derived from an EMBL/GenBank/DDBJ whole genome shotgun (WGS) entry which is preliminary data.</text>
</comment>
<evidence type="ECO:0000313" key="2">
    <source>
        <dbReference type="EMBL" id="KAK6347714.1"/>
    </source>
</evidence>
<proteinExistence type="predicted"/>
<name>A0AAN8MVC5_9PEZI</name>